<gene>
    <name evidence="3" type="ORF">C7M84_016195</name>
</gene>
<feature type="compositionally biased region" description="Polar residues" evidence="1">
    <location>
        <begin position="76"/>
        <end position="85"/>
    </location>
</feature>
<feature type="compositionally biased region" description="Basic and acidic residues" evidence="1">
    <location>
        <begin position="38"/>
        <end position="50"/>
    </location>
</feature>
<feature type="compositionally biased region" description="Polar residues" evidence="1">
    <location>
        <begin position="10"/>
        <end position="20"/>
    </location>
</feature>
<comment type="caution">
    <text evidence="3">The sequence shown here is derived from an EMBL/GenBank/DDBJ whole genome shotgun (WGS) entry which is preliminary data.</text>
</comment>
<dbReference type="OrthoDB" id="6363067at2759"/>
<feature type="region of interest" description="Disordered" evidence="1">
    <location>
        <begin position="1"/>
        <end position="85"/>
    </location>
</feature>
<dbReference type="EMBL" id="QCYY01003031">
    <property type="protein sequence ID" value="ROT65827.1"/>
    <property type="molecule type" value="Genomic_DNA"/>
</dbReference>
<protein>
    <submittedName>
        <fullName evidence="3">Uncharacterized protein</fullName>
    </submittedName>
</protein>
<feature type="transmembrane region" description="Helical" evidence="2">
    <location>
        <begin position="111"/>
        <end position="132"/>
    </location>
</feature>
<name>A0A423SNP5_PENVA</name>
<evidence type="ECO:0000256" key="2">
    <source>
        <dbReference type="SAM" id="Phobius"/>
    </source>
</evidence>
<dbReference type="Proteomes" id="UP000283509">
    <property type="component" value="Unassembled WGS sequence"/>
</dbReference>
<evidence type="ECO:0000313" key="4">
    <source>
        <dbReference type="Proteomes" id="UP000283509"/>
    </source>
</evidence>
<evidence type="ECO:0000313" key="3">
    <source>
        <dbReference type="EMBL" id="ROT65827.1"/>
    </source>
</evidence>
<dbReference type="AlphaFoldDB" id="A0A423SNP5"/>
<proteinExistence type="predicted"/>
<accession>A0A423SNP5</accession>
<feature type="compositionally biased region" description="Low complexity" evidence="1">
    <location>
        <begin position="52"/>
        <end position="75"/>
    </location>
</feature>
<organism evidence="3 4">
    <name type="scientific">Penaeus vannamei</name>
    <name type="common">Whiteleg shrimp</name>
    <name type="synonym">Litopenaeus vannamei</name>
    <dbReference type="NCBI Taxonomy" id="6689"/>
    <lineage>
        <taxon>Eukaryota</taxon>
        <taxon>Metazoa</taxon>
        <taxon>Ecdysozoa</taxon>
        <taxon>Arthropoda</taxon>
        <taxon>Crustacea</taxon>
        <taxon>Multicrustacea</taxon>
        <taxon>Malacostraca</taxon>
        <taxon>Eumalacostraca</taxon>
        <taxon>Eucarida</taxon>
        <taxon>Decapoda</taxon>
        <taxon>Dendrobranchiata</taxon>
        <taxon>Penaeoidea</taxon>
        <taxon>Penaeidae</taxon>
        <taxon>Penaeus</taxon>
    </lineage>
</organism>
<keyword evidence="2" id="KW-1133">Transmembrane helix</keyword>
<sequence>MGVVEEPQKSLPSTSQQSVPVSLPVQPEVRKRTFISTESERTEMVFDPELHTPSPRRSLRTVSSTTTSSESYTSRKIVNNGRSGLVQETITKSEEEEPSTGGSKVAATVRLLVKLIFLALILVGLLFGYQYLENNPTESPFKPIEQLARQALEAAVGEEEAAKVEEPAPIQEEVPPAQS</sequence>
<reference evidence="3 4" key="2">
    <citation type="submission" date="2019-01" db="EMBL/GenBank/DDBJ databases">
        <title>The decoding of complex shrimp genome reveals the adaptation for benthos swimmer, frequently molting mechanism and breeding impact on genome.</title>
        <authorList>
            <person name="Sun Y."/>
            <person name="Gao Y."/>
            <person name="Yu Y."/>
        </authorList>
    </citation>
    <scope>NUCLEOTIDE SEQUENCE [LARGE SCALE GENOMIC DNA]</scope>
    <source>
        <tissue evidence="3">Muscle</tissue>
    </source>
</reference>
<evidence type="ECO:0000256" key="1">
    <source>
        <dbReference type="SAM" id="MobiDB-lite"/>
    </source>
</evidence>
<reference evidence="3 4" key="1">
    <citation type="submission" date="2018-04" db="EMBL/GenBank/DDBJ databases">
        <authorList>
            <person name="Zhang X."/>
            <person name="Yuan J."/>
            <person name="Li F."/>
            <person name="Xiang J."/>
        </authorList>
    </citation>
    <scope>NUCLEOTIDE SEQUENCE [LARGE SCALE GENOMIC DNA]</scope>
    <source>
        <tissue evidence="3">Muscle</tissue>
    </source>
</reference>
<keyword evidence="4" id="KW-1185">Reference proteome</keyword>
<keyword evidence="2" id="KW-0472">Membrane</keyword>
<feature type="region of interest" description="Disordered" evidence="1">
    <location>
        <begin position="155"/>
        <end position="179"/>
    </location>
</feature>
<keyword evidence="2" id="KW-0812">Transmembrane</keyword>